<dbReference type="Proteomes" id="UP000179769">
    <property type="component" value="Unassembled WGS sequence"/>
</dbReference>
<keyword evidence="1" id="KW-0175">Coiled coil</keyword>
<organism evidence="2 3">
    <name type="scientific">Parafrankia soli</name>
    <dbReference type="NCBI Taxonomy" id="2599596"/>
    <lineage>
        <taxon>Bacteria</taxon>
        <taxon>Bacillati</taxon>
        <taxon>Actinomycetota</taxon>
        <taxon>Actinomycetes</taxon>
        <taxon>Frankiales</taxon>
        <taxon>Frankiaceae</taxon>
        <taxon>Parafrankia</taxon>
    </lineage>
</organism>
<comment type="caution">
    <text evidence="2">The sequence shown here is derived from an EMBL/GenBank/DDBJ whole genome shotgun (WGS) entry which is preliminary data.</text>
</comment>
<gene>
    <name evidence="2" type="ORF">BBK14_11310</name>
</gene>
<proteinExistence type="predicted"/>
<feature type="coiled-coil region" evidence="1">
    <location>
        <begin position="81"/>
        <end position="150"/>
    </location>
</feature>
<evidence type="ECO:0000313" key="3">
    <source>
        <dbReference type="Proteomes" id="UP000179769"/>
    </source>
</evidence>
<protein>
    <submittedName>
        <fullName evidence="2">Uncharacterized protein</fullName>
    </submittedName>
</protein>
<dbReference type="AlphaFoldDB" id="A0A1S1RAB3"/>
<sequence length="350" mass="37574">MLTAQTIAELRARVAELEEQLGGRAADQAWLTRTQEAARELLARRADAADTQLAAALDRLDRTRGELTATQRDQATATARITDLRAAATAAHQRADAAEKRVAELEAQVRELIATGAELKPFDQEIQECVDRADARAHAAEKRVAELEGENVAVDEGRPEALDALLSAVAANLPEETPEERADWAVRAYRRAHRVAVRATGRVDELKARADAAETQVAAVRALLDGQPCHCQAPAQFGHKAECLRIRIHVHVIRRALDAAGTPARTPAMLLDHDHVASGVARTAADTVISALRDILARLRKAADATEPGMASGILTAVEWVTEALAQADVYLDTAGTPAETTSPNEPPVT</sequence>
<keyword evidence="3" id="KW-1185">Reference proteome</keyword>
<reference evidence="3" key="1">
    <citation type="submission" date="2016-07" db="EMBL/GenBank/DDBJ databases">
        <title>Frankia sp. NRRL B-16219 Genome sequencing.</title>
        <authorList>
            <person name="Ghodhbane-Gtari F."/>
            <person name="Swanson E."/>
            <person name="Gueddou A."/>
            <person name="Louati M."/>
            <person name="Nouioui I."/>
            <person name="Hezbri K."/>
            <person name="Abebe-Akele F."/>
            <person name="Simpson S."/>
            <person name="Morris K."/>
            <person name="Thomas K."/>
            <person name="Gtari M."/>
            <person name="Tisa L.S."/>
        </authorList>
    </citation>
    <scope>NUCLEOTIDE SEQUENCE [LARGE SCALE GENOMIC DNA]</scope>
    <source>
        <strain evidence="3">NRRL B-16219</strain>
    </source>
</reference>
<name>A0A1S1RAB3_9ACTN</name>
<feature type="coiled-coil region" evidence="1">
    <location>
        <begin position="196"/>
        <end position="223"/>
    </location>
</feature>
<accession>A0A1S1RAB3</accession>
<dbReference type="EMBL" id="MAXA01000047">
    <property type="protein sequence ID" value="OHV42202.1"/>
    <property type="molecule type" value="Genomic_DNA"/>
</dbReference>
<evidence type="ECO:0000256" key="1">
    <source>
        <dbReference type="SAM" id="Coils"/>
    </source>
</evidence>
<evidence type="ECO:0000313" key="2">
    <source>
        <dbReference type="EMBL" id="OHV42202.1"/>
    </source>
</evidence>